<sequence>MSRILSRISMLTGQISSHALQVVHDHTSSALMRSKSELAPILISESTDNGGDTVPPGACAAVAAMTSPVFNTISRGSSGLPVACAGHTLVQRPHMVHASVSSNCFHVKSSTTAAPKVSRDVSVRFGIARIAPFGRSRSLRYMLSGDVKM</sequence>
<dbReference type="AlphaFoldDB" id="A0A6J6LLC1"/>
<evidence type="ECO:0000313" key="1">
    <source>
        <dbReference type="EMBL" id="CAB4662807.1"/>
    </source>
</evidence>
<accession>A0A6J6LLC1</accession>
<dbReference type="EMBL" id="CAEZWV010000003">
    <property type="protein sequence ID" value="CAB4662807.1"/>
    <property type="molecule type" value="Genomic_DNA"/>
</dbReference>
<name>A0A6J6LLC1_9ZZZZ</name>
<reference evidence="1" key="1">
    <citation type="submission" date="2020-05" db="EMBL/GenBank/DDBJ databases">
        <authorList>
            <person name="Chiriac C."/>
            <person name="Salcher M."/>
            <person name="Ghai R."/>
            <person name="Kavagutti S V."/>
        </authorList>
    </citation>
    <scope>NUCLEOTIDE SEQUENCE</scope>
</reference>
<proteinExistence type="predicted"/>
<protein>
    <submittedName>
        <fullName evidence="1">Unannotated protein</fullName>
    </submittedName>
</protein>
<gene>
    <name evidence="1" type="ORF">UFOPK2295_00302</name>
</gene>
<organism evidence="1">
    <name type="scientific">freshwater metagenome</name>
    <dbReference type="NCBI Taxonomy" id="449393"/>
    <lineage>
        <taxon>unclassified sequences</taxon>
        <taxon>metagenomes</taxon>
        <taxon>ecological metagenomes</taxon>
    </lineage>
</organism>